<gene>
    <name evidence="2" type="ORF">ROHU_008595</name>
</gene>
<organism evidence="2 3">
    <name type="scientific">Labeo rohita</name>
    <name type="common">Indian major carp</name>
    <name type="synonym">Cyprinus rohita</name>
    <dbReference type="NCBI Taxonomy" id="84645"/>
    <lineage>
        <taxon>Eukaryota</taxon>
        <taxon>Metazoa</taxon>
        <taxon>Chordata</taxon>
        <taxon>Craniata</taxon>
        <taxon>Vertebrata</taxon>
        <taxon>Euteleostomi</taxon>
        <taxon>Actinopterygii</taxon>
        <taxon>Neopterygii</taxon>
        <taxon>Teleostei</taxon>
        <taxon>Ostariophysi</taxon>
        <taxon>Cypriniformes</taxon>
        <taxon>Cyprinidae</taxon>
        <taxon>Labeoninae</taxon>
        <taxon>Labeonini</taxon>
        <taxon>Labeo</taxon>
    </lineage>
</organism>
<evidence type="ECO:0000256" key="1">
    <source>
        <dbReference type="SAM" id="MobiDB-lite"/>
    </source>
</evidence>
<evidence type="ECO:0000313" key="3">
    <source>
        <dbReference type="Proteomes" id="UP000290572"/>
    </source>
</evidence>
<dbReference type="EMBL" id="QBIY01012822">
    <property type="protein sequence ID" value="RXN15894.1"/>
    <property type="molecule type" value="Genomic_DNA"/>
</dbReference>
<reference evidence="2 3" key="1">
    <citation type="submission" date="2018-03" db="EMBL/GenBank/DDBJ databases">
        <title>Draft genome sequence of Rohu Carp (Labeo rohita).</title>
        <authorList>
            <person name="Das P."/>
            <person name="Kushwaha B."/>
            <person name="Joshi C.G."/>
            <person name="Kumar D."/>
            <person name="Nagpure N.S."/>
            <person name="Sahoo L."/>
            <person name="Das S.P."/>
            <person name="Bit A."/>
            <person name="Patnaik S."/>
            <person name="Meher P.K."/>
            <person name="Jayasankar P."/>
            <person name="Koringa P.G."/>
            <person name="Patel N.V."/>
            <person name="Hinsu A.T."/>
            <person name="Kumar R."/>
            <person name="Pandey M."/>
            <person name="Agarwal S."/>
            <person name="Srivastava S."/>
            <person name="Singh M."/>
            <person name="Iquebal M.A."/>
            <person name="Jaiswal S."/>
            <person name="Angadi U.B."/>
            <person name="Kumar N."/>
            <person name="Raza M."/>
            <person name="Shah T.M."/>
            <person name="Rai A."/>
            <person name="Jena J.K."/>
        </authorList>
    </citation>
    <scope>NUCLEOTIDE SEQUENCE [LARGE SCALE GENOMIC DNA]</scope>
    <source>
        <strain evidence="2">DASCIFA01</strain>
        <tissue evidence="2">Testis</tissue>
    </source>
</reference>
<feature type="compositionally biased region" description="Polar residues" evidence="1">
    <location>
        <begin position="48"/>
        <end position="62"/>
    </location>
</feature>
<sequence>MDNRFPESCFQRVNRGESCPRQADLNRSQRCLEAASERERERGAAAQLLTSGSALRQQPSCGESEGLQTLSLSLSLRFPELLEGNWHALPHLLGISSFPTVSSSSPPAVINQSGSGGSFMEN</sequence>
<proteinExistence type="predicted"/>
<dbReference type="Proteomes" id="UP000290572">
    <property type="component" value="Unassembled WGS sequence"/>
</dbReference>
<feature type="region of interest" description="Disordered" evidence="1">
    <location>
        <begin position="42"/>
        <end position="62"/>
    </location>
</feature>
<feature type="region of interest" description="Disordered" evidence="1">
    <location>
        <begin position="100"/>
        <end position="122"/>
    </location>
</feature>
<name>A0A498M9G5_LABRO</name>
<evidence type="ECO:0000313" key="2">
    <source>
        <dbReference type="EMBL" id="RXN15894.1"/>
    </source>
</evidence>
<protein>
    <submittedName>
        <fullName evidence="2">Uncharacterized protein</fullName>
    </submittedName>
</protein>
<dbReference type="AlphaFoldDB" id="A0A498M9G5"/>
<accession>A0A498M9G5</accession>
<comment type="caution">
    <text evidence="2">The sequence shown here is derived from an EMBL/GenBank/DDBJ whole genome shotgun (WGS) entry which is preliminary data.</text>
</comment>
<keyword evidence="3" id="KW-1185">Reference proteome</keyword>